<dbReference type="GO" id="GO:0005786">
    <property type="term" value="C:signal recognition particle, endoplasmic reticulum targeting"/>
    <property type="evidence" value="ECO:0007669"/>
    <property type="project" value="UniProtKB-KW"/>
</dbReference>
<keyword evidence="4" id="KW-0963">Cytoplasm</keyword>
<dbReference type="InterPro" id="IPR038253">
    <property type="entry name" value="SRP68_N_sf"/>
</dbReference>
<dbReference type="Pfam" id="PF16969">
    <property type="entry name" value="SRP68"/>
    <property type="match status" value="1"/>
</dbReference>
<evidence type="ECO:0000256" key="7">
    <source>
        <dbReference type="ARBA" id="ARBA00023242"/>
    </source>
</evidence>
<sequence>AERAWAYAMELREQYASTEEPRQHQHLVRRLKASCKAARQLAGIAPGFCDRRTALAAAAYWLQLQSQLSFETEQWEAALDCAALSRVVSDQLARDSGAQHYALSQAMSAALDPIVRLAAYRVRVAGAQHTQPASIATQWYESDMKGAASRVSATIPEYDDIVCALEALAEETRAAVSDDAGSAAFANELRWRGGCVTFADRELASLVDEAQTHLAAAATADGDQGSPSAAESLDAAAAAFKRVDKSARRCYAESTAAAAKAQSAASDALPPAYLVVQLYSACALGAMAVAKCVGEAQEIAAQHGATPDAPMPLLGSGGADVWVAENVSQTSDGSDAQASGQPTLSRLVLCYDMARTQLAALKTRMANALGKLTPEANRRVRAQRLVEEVAAAAAYYDSVRNYYSAALHASLRYRQPLDSLALLDTVVAEDVPRATALAAAAGRDAASRSESLAVDKLWDRFVSVSAEDVARIGAAAEAALPTARALCAAASRAEAVPAGSPQAWFRNPGTRPALVANELAARGGKGVAGRPARVPKLVDLSEVAVAAVPVKPLFYDLAAAAIDFDMAAIDERASKQGGASGGLGAIIGSLWGR</sequence>
<dbReference type="PANTHER" id="PTHR12860">
    <property type="entry name" value="SIGNAL RECOGNITION PARTICLE 68 KDA PROTEIN"/>
    <property type="match status" value="1"/>
</dbReference>
<keyword evidence="5" id="KW-0694">RNA-binding</keyword>
<protein>
    <recommendedName>
        <fullName evidence="9">Signal recognition particle subunit SRP68</fullName>
    </recommendedName>
</protein>
<dbReference type="Gene3D" id="1.10.3450.40">
    <property type="entry name" value="Signal recognition particle, SRP68 subunit, RNA-binding domain"/>
    <property type="match status" value="1"/>
</dbReference>
<keyword evidence="8" id="KW-0687">Ribonucleoprotein</keyword>
<dbReference type="EMBL" id="JANBUO010002068">
    <property type="protein sequence ID" value="KAJ2795842.1"/>
    <property type="molecule type" value="Genomic_DNA"/>
</dbReference>
<dbReference type="GO" id="GO:0008312">
    <property type="term" value="F:7S RNA binding"/>
    <property type="evidence" value="ECO:0007669"/>
    <property type="project" value="InterPro"/>
</dbReference>
<comment type="subcellular location">
    <subcellularLocation>
        <location evidence="1">Cytoplasm</location>
    </subcellularLocation>
    <subcellularLocation>
        <location evidence="2">Nucleus</location>
        <location evidence="2">Nucleolus</location>
    </subcellularLocation>
</comment>
<evidence type="ECO:0000256" key="4">
    <source>
        <dbReference type="ARBA" id="ARBA00022490"/>
    </source>
</evidence>
<keyword evidence="6" id="KW-0733">Signal recognition particle</keyword>
<evidence type="ECO:0000256" key="2">
    <source>
        <dbReference type="ARBA" id="ARBA00004604"/>
    </source>
</evidence>
<evidence type="ECO:0000256" key="3">
    <source>
        <dbReference type="ARBA" id="ARBA00009352"/>
    </source>
</evidence>
<dbReference type="GO" id="GO:0006614">
    <property type="term" value="P:SRP-dependent cotranslational protein targeting to membrane"/>
    <property type="evidence" value="ECO:0007669"/>
    <property type="project" value="InterPro"/>
</dbReference>
<dbReference type="GO" id="GO:0005730">
    <property type="term" value="C:nucleolus"/>
    <property type="evidence" value="ECO:0007669"/>
    <property type="project" value="UniProtKB-SubCell"/>
</dbReference>
<accession>A0A9W8LPB7</accession>
<evidence type="ECO:0000256" key="1">
    <source>
        <dbReference type="ARBA" id="ARBA00004496"/>
    </source>
</evidence>
<dbReference type="InterPro" id="IPR026258">
    <property type="entry name" value="SRP68"/>
</dbReference>
<organism evidence="10 11">
    <name type="scientific">Coemansia guatemalensis</name>
    <dbReference type="NCBI Taxonomy" id="2761395"/>
    <lineage>
        <taxon>Eukaryota</taxon>
        <taxon>Fungi</taxon>
        <taxon>Fungi incertae sedis</taxon>
        <taxon>Zoopagomycota</taxon>
        <taxon>Kickxellomycotina</taxon>
        <taxon>Kickxellomycetes</taxon>
        <taxon>Kickxellales</taxon>
        <taxon>Kickxellaceae</taxon>
        <taxon>Coemansia</taxon>
    </lineage>
</organism>
<name>A0A9W8LPB7_9FUNG</name>
<evidence type="ECO:0000256" key="5">
    <source>
        <dbReference type="ARBA" id="ARBA00022884"/>
    </source>
</evidence>
<evidence type="ECO:0000313" key="10">
    <source>
        <dbReference type="EMBL" id="KAJ2795842.1"/>
    </source>
</evidence>
<dbReference type="OrthoDB" id="10255118at2759"/>
<evidence type="ECO:0000313" key="11">
    <source>
        <dbReference type="Proteomes" id="UP001140094"/>
    </source>
</evidence>
<comment type="similarity">
    <text evidence="3">Belongs to the SRP68 family.</text>
</comment>
<proteinExistence type="inferred from homology"/>
<keyword evidence="11" id="KW-1185">Reference proteome</keyword>
<reference evidence="10" key="1">
    <citation type="submission" date="2022-07" db="EMBL/GenBank/DDBJ databases">
        <title>Phylogenomic reconstructions and comparative analyses of Kickxellomycotina fungi.</title>
        <authorList>
            <person name="Reynolds N.K."/>
            <person name="Stajich J.E."/>
            <person name="Barry K."/>
            <person name="Grigoriev I.V."/>
            <person name="Crous P."/>
            <person name="Smith M.E."/>
        </authorList>
    </citation>
    <scope>NUCLEOTIDE SEQUENCE</scope>
    <source>
        <strain evidence="10">NRRL 1565</strain>
    </source>
</reference>
<dbReference type="PANTHER" id="PTHR12860:SF0">
    <property type="entry name" value="SIGNAL RECOGNITION PARTICLE SUBUNIT SRP68"/>
    <property type="match status" value="1"/>
</dbReference>
<comment type="caution">
    <text evidence="10">The sequence shown here is derived from an EMBL/GenBank/DDBJ whole genome shotgun (WGS) entry which is preliminary data.</text>
</comment>
<dbReference type="Proteomes" id="UP001140094">
    <property type="component" value="Unassembled WGS sequence"/>
</dbReference>
<dbReference type="GO" id="GO:0005047">
    <property type="term" value="F:signal recognition particle binding"/>
    <property type="evidence" value="ECO:0007669"/>
    <property type="project" value="InterPro"/>
</dbReference>
<evidence type="ECO:0000256" key="6">
    <source>
        <dbReference type="ARBA" id="ARBA00023135"/>
    </source>
</evidence>
<evidence type="ECO:0000256" key="9">
    <source>
        <dbReference type="ARBA" id="ARBA00029498"/>
    </source>
</evidence>
<dbReference type="GO" id="GO:0030942">
    <property type="term" value="F:endoplasmic reticulum signal peptide binding"/>
    <property type="evidence" value="ECO:0007669"/>
    <property type="project" value="InterPro"/>
</dbReference>
<gene>
    <name evidence="10" type="primary">SRP68</name>
    <name evidence="10" type="ORF">H4R20_005740</name>
</gene>
<dbReference type="AlphaFoldDB" id="A0A9W8LPB7"/>
<feature type="non-terminal residue" evidence="10">
    <location>
        <position position="1"/>
    </location>
</feature>
<evidence type="ECO:0000256" key="8">
    <source>
        <dbReference type="ARBA" id="ARBA00023274"/>
    </source>
</evidence>
<keyword evidence="7" id="KW-0539">Nucleus</keyword>